<name>A0ABT7BT25_9CYAN</name>
<evidence type="ECO:0000259" key="1">
    <source>
        <dbReference type="PROSITE" id="PS51186"/>
    </source>
</evidence>
<proteinExistence type="predicted"/>
<dbReference type="Proteomes" id="UP001232992">
    <property type="component" value="Unassembled WGS sequence"/>
</dbReference>
<dbReference type="EMBL" id="JAQOSQ010000002">
    <property type="protein sequence ID" value="MDJ1182337.1"/>
    <property type="molecule type" value="Genomic_DNA"/>
</dbReference>
<gene>
    <name evidence="2" type="ORF">PMH09_03945</name>
</gene>
<dbReference type="InterPro" id="IPR016181">
    <property type="entry name" value="Acyl_CoA_acyltransferase"/>
</dbReference>
<dbReference type="InterPro" id="IPR000182">
    <property type="entry name" value="GNAT_dom"/>
</dbReference>
<evidence type="ECO:0000313" key="2">
    <source>
        <dbReference type="EMBL" id="MDJ1182337.1"/>
    </source>
</evidence>
<feature type="domain" description="N-acetyltransferase" evidence="1">
    <location>
        <begin position="11"/>
        <end position="150"/>
    </location>
</feature>
<accession>A0ABT7BT25</accession>
<sequence length="711" mass="82815">MSRSHPSPSIQIIHQDSPYFQEVNKLGDENKKTLGFTNYSTFKRYAENPGIIVALVDRDLAGYLMWSINSKTKYARLWHLCIKPEYRGQKITKPLNNKLIELTRDKFRGINLECKPSYGIDEMWIKLGYVPIHEKDAKTPGEILKIWSIEFIHPGYSSIFSTDVSSDYLQLKSAIDAESLHKFMEDEKSQNNPSSSLTWLRSYLGVCITDEIFNEIDNFHSDSDKKNLREIAKCHFSRQVSDPSIFDEYMDKIISAIDKNNFYLERTSVRYLARCAASDIPYFITYKEDILKISDFLYVHFGVRSMSLENIIQLRDEIIGQLDYQPLRLTNNILEKRSLDYFQLDNLLENIKFGEFDENRNQMLIQLRSYISQKEKFTSTVLVYDSKPYICIVYDRSKPNRIEIPFLRCLNLSSISYTLMNHVVDDLIKKAISERRDFLYVIDPDLGDLESRALKNQYFIQEPHRQKWIKYSPLLTLTSQQAADQLQLASQEITEYASVSQILVSLLNSNKFSSDILAAIDIERLLWPLKVSNSSLPNFIVPIKPEAAKELFDYKLAKQTLFGVQKDSLFLSVESVYYKSLFVPRRLKHSPARILWYVSQSKDKFYLDLSSIRACSQVDDVIIDSPEELHKRFQHLGFYELPQIQACATKKKNNKVMAIKFSHTELFDNPIKLDAIREYLENPKLTIQSATEISQDQFINFYNLGFQSKSK</sequence>
<dbReference type="Pfam" id="PF00583">
    <property type="entry name" value="Acetyltransf_1"/>
    <property type="match status" value="1"/>
</dbReference>
<organism evidence="2 3">
    <name type="scientific">Roseofilum casamattae BLCC-M143</name>
    <dbReference type="NCBI Taxonomy" id="3022442"/>
    <lineage>
        <taxon>Bacteria</taxon>
        <taxon>Bacillati</taxon>
        <taxon>Cyanobacteriota</taxon>
        <taxon>Cyanophyceae</taxon>
        <taxon>Desertifilales</taxon>
        <taxon>Desertifilaceae</taxon>
        <taxon>Roseofilum</taxon>
        <taxon>Roseofilum casamattae</taxon>
    </lineage>
</organism>
<reference evidence="2 3" key="1">
    <citation type="submission" date="2023-01" db="EMBL/GenBank/DDBJ databases">
        <title>Novel diversity within Roseofilum (Cyanobacteria; Desertifilaceae) from marine benthic mats with descriptions of four novel species.</title>
        <authorList>
            <person name="Wang Y."/>
            <person name="Berthold D.E."/>
            <person name="Hu J."/>
            <person name="Lefler F.W."/>
            <person name="Laughinghouse H.D. IV."/>
        </authorList>
    </citation>
    <scope>NUCLEOTIDE SEQUENCE [LARGE SCALE GENOMIC DNA]</scope>
    <source>
        <strain evidence="2 3">BLCC-M143</strain>
    </source>
</reference>
<dbReference type="Gene3D" id="3.40.630.30">
    <property type="match status" value="1"/>
</dbReference>
<dbReference type="RefSeq" id="WP_283756989.1">
    <property type="nucleotide sequence ID" value="NZ_JAQOSQ010000002.1"/>
</dbReference>
<comment type="caution">
    <text evidence="2">The sequence shown here is derived from an EMBL/GenBank/DDBJ whole genome shotgun (WGS) entry which is preliminary data.</text>
</comment>
<keyword evidence="3" id="KW-1185">Reference proteome</keyword>
<dbReference type="PROSITE" id="PS51186">
    <property type="entry name" value="GNAT"/>
    <property type="match status" value="1"/>
</dbReference>
<dbReference type="SUPFAM" id="SSF55729">
    <property type="entry name" value="Acyl-CoA N-acyltransferases (Nat)"/>
    <property type="match status" value="1"/>
</dbReference>
<dbReference type="CDD" id="cd04301">
    <property type="entry name" value="NAT_SF"/>
    <property type="match status" value="1"/>
</dbReference>
<evidence type="ECO:0000313" key="3">
    <source>
        <dbReference type="Proteomes" id="UP001232992"/>
    </source>
</evidence>
<protein>
    <submittedName>
        <fullName evidence="2">GNAT family N-acetyltransferase</fullName>
    </submittedName>
</protein>